<accession>E6Q493</accession>
<dbReference type="InterPro" id="IPR011006">
    <property type="entry name" value="CheY-like_superfamily"/>
</dbReference>
<keyword evidence="1" id="KW-0597">Phosphoprotein</keyword>
<name>E6Q493_9ZZZZ</name>
<gene>
    <name evidence="4" type="ORF">CARN4_2247</name>
</gene>
<feature type="region of interest" description="Disordered" evidence="2">
    <location>
        <begin position="252"/>
        <end position="288"/>
    </location>
</feature>
<dbReference type="InterPro" id="IPR001789">
    <property type="entry name" value="Sig_transdc_resp-reg_receiver"/>
</dbReference>
<dbReference type="PROSITE" id="PS50110">
    <property type="entry name" value="RESPONSE_REGULATORY"/>
    <property type="match status" value="1"/>
</dbReference>
<proteinExistence type="predicted"/>
<reference evidence="4" key="1">
    <citation type="submission" date="2009-10" db="EMBL/GenBank/DDBJ databases">
        <title>Diversity of trophic interactions inside an arsenic-rich microbial ecosystem.</title>
        <authorList>
            <person name="Bertin P.N."/>
            <person name="Heinrich-Salmeron A."/>
            <person name="Pelletier E."/>
            <person name="Goulhen-Chollet F."/>
            <person name="Arsene-Ploetze F."/>
            <person name="Gallien S."/>
            <person name="Calteau A."/>
            <person name="Vallenet D."/>
            <person name="Casiot C."/>
            <person name="Chane-Woon-Ming B."/>
            <person name="Giloteaux L."/>
            <person name="Barakat M."/>
            <person name="Bonnefoy V."/>
            <person name="Bruneel O."/>
            <person name="Chandler M."/>
            <person name="Cleiss J."/>
            <person name="Duran R."/>
            <person name="Elbaz-Poulichet F."/>
            <person name="Fonknechten N."/>
            <person name="Lauga B."/>
            <person name="Mornico D."/>
            <person name="Ortet P."/>
            <person name="Schaeffer C."/>
            <person name="Siguier P."/>
            <person name="Alexander Thil Smith A."/>
            <person name="Van Dorsselaer A."/>
            <person name="Weissenbach J."/>
            <person name="Medigue C."/>
            <person name="Le Paslier D."/>
        </authorList>
    </citation>
    <scope>NUCLEOTIDE SEQUENCE</scope>
</reference>
<sequence length="418" mass="44480">MITPAERAQEALAKFGVRQVDIWLSGEPGALPTLAARAANDAESALGSSPSAIRDRIAASTPVLEGERLGTPLVGASGAFGYVEFFNAQKLSLGVAAQLEAWSDDIALTFSAQRVAHELESPSRGSILIADDDANIRRLLLALLERRGFQATAVGNGADACERAIAERPDLILLDYRMPILDGRETALRLRSDPRTRDIPIIMVTAQSGTEEKIAALEAGAQDYVMKPFEPEELIARIAGHLRWRSFFTEPAEPAEPEAPAAPAPSIAPTPPTPPAAPAPVPGPPPPVATGEDALWIAAAHAEQLGRYADALSLYLEEAERAEHHSQYARAAIAFRSASAMAGRQQHADLSNKLLRLAGKMYLTLAEDSKQGNDISDAYVNAAKCFLLAGNLQLAKKSVSIAESMTSVIADDRPSSLS</sequence>
<feature type="domain" description="Response regulatory" evidence="3">
    <location>
        <begin position="126"/>
        <end position="242"/>
    </location>
</feature>
<comment type="caution">
    <text evidence="4">The sequence shown here is derived from an EMBL/GenBank/DDBJ whole genome shotgun (WGS) entry which is preliminary data.</text>
</comment>
<feature type="compositionally biased region" description="Pro residues" evidence="2">
    <location>
        <begin position="260"/>
        <end position="288"/>
    </location>
</feature>
<evidence type="ECO:0000256" key="2">
    <source>
        <dbReference type="SAM" id="MobiDB-lite"/>
    </source>
</evidence>
<dbReference type="SUPFAM" id="SSF52172">
    <property type="entry name" value="CheY-like"/>
    <property type="match status" value="1"/>
</dbReference>
<dbReference type="InterPro" id="IPR050595">
    <property type="entry name" value="Bact_response_regulator"/>
</dbReference>
<evidence type="ECO:0000259" key="3">
    <source>
        <dbReference type="PROSITE" id="PS50110"/>
    </source>
</evidence>
<dbReference type="GO" id="GO:0000160">
    <property type="term" value="P:phosphorelay signal transduction system"/>
    <property type="evidence" value="ECO:0007669"/>
    <property type="project" value="InterPro"/>
</dbReference>
<dbReference type="PANTHER" id="PTHR44591:SF3">
    <property type="entry name" value="RESPONSE REGULATORY DOMAIN-CONTAINING PROTEIN"/>
    <property type="match status" value="1"/>
</dbReference>
<organism evidence="4">
    <name type="scientific">mine drainage metagenome</name>
    <dbReference type="NCBI Taxonomy" id="410659"/>
    <lineage>
        <taxon>unclassified sequences</taxon>
        <taxon>metagenomes</taxon>
        <taxon>ecological metagenomes</taxon>
    </lineage>
</organism>
<evidence type="ECO:0000313" key="4">
    <source>
        <dbReference type="EMBL" id="CBI02052.1"/>
    </source>
</evidence>
<dbReference type="PANTHER" id="PTHR44591">
    <property type="entry name" value="STRESS RESPONSE REGULATOR PROTEIN 1"/>
    <property type="match status" value="1"/>
</dbReference>
<dbReference type="EMBL" id="CABO01000028">
    <property type="protein sequence ID" value="CBI02052.1"/>
    <property type="molecule type" value="Genomic_DNA"/>
</dbReference>
<dbReference type="SMART" id="SM00448">
    <property type="entry name" value="REC"/>
    <property type="match status" value="1"/>
</dbReference>
<evidence type="ECO:0000256" key="1">
    <source>
        <dbReference type="ARBA" id="ARBA00022553"/>
    </source>
</evidence>
<protein>
    <recommendedName>
        <fullName evidence="3">Response regulatory domain-containing protein</fullName>
    </recommendedName>
</protein>
<dbReference type="Gene3D" id="3.40.50.2300">
    <property type="match status" value="1"/>
</dbReference>
<dbReference type="AlphaFoldDB" id="E6Q493"/>
<dbReference type="Pfam" id="PF00072">
    <property type="entry name" value="Response_reg"/>
    <property type="match status" value="1"/>
</dbReference>